<gene>
    <name evidence="6" type="ORF">KD146_06130</name>
</gene>
<dbReference type="EMBL" id="JAGXTP010000001">
    <property type="protein sequence ID" value="MBS3848271.1"/>
    <property type="molecule type" value="Genomic_DNA"/>
</dbReference>
<keyword evidence="1 4" id="KW-0812">Transmembrane</keyword>
<dbReference type="InterPro" id="IPR020846">
    <property type="entry name" value="MFS_dom"/>
</dbReference>
<comment type="caution">
    <text evidence="6">The sequence shown here is derived from an EMBL/GenBank/DDBJ whole genome shotgun (WGS) entry which is preliminary data.</text>
</comment>
<reference evidence="6" key="1">
    <citation type="submission" date="2021-04" db="EMBL/GenBank/DDBJ databases">
        <title>Devosia litorisediminis sp. nov., isolated from a sand dune.</title>
        <authorList>
            <person name="Park S."/>
            <person name="Yoon J.-H."/>
        </authorList>
    </citation>
    <scope>NUCLEOTIDE SEQUENCE</scope>
    <source>
        <strain evidence="6">BSSL-BM10</strain>
    </source>
</reference>
<keyword evidence="3 4" id="KW-0472">Membrane</keyword>
<keyword evidence="2 4" id="KW-1133">Transmembrane helix</keyword>
<organism evidence="6 7">
    <name type="scientific">Devosia litorisediminis</name>
    <dbReference type="NCBI Taxonomy" id="2829817"/>
    <lineage>
        <taxon>Bacteria</taxon>
        <taxon>Pseudomonadati</taxon>
        <taxon>Pseudomonadota</taxon>
        <taxon>Alphaproteobacteria</taxon>
        <taxon>Hyphomicrobiales</taxon>
        <taxon>Devosiaceae</taxon>
        <taxon>Devosia</taxon>
    </lineage>
</organism>
<dbReference type="InterPro" id="IPR011701">
    <property type="entry name" value="MFS"/>
</dbReference>
<feature type="transmembrane region" description="Helical" evidence="4">
    <location>
        <begin position="255"/>
        <end position="273"/>
    </location>
</feature>
<name>A0A942I538_9HYPH</name>
<dbReference type="GO" id="GO:0005886">
    <property type="term" value="C:plasma membrane"/>
    <property type="evidence" value="ECO:0007669"/>
    <property type="project" value="TreeGrafter"/>
</dbReference>
<evidence type="ECO:0000259" key="5">
    <source>
        <dbReference type="PROSITE" id="PS50850"/>
    </source>
</evidence>
<feature type="transmembrane region" description="Helical" evidence="4">
    <location>
        <begin position="215"/>
        <end position="233"/>
    </location>
</feature>
<feature type="transmembrane region" description="Helical" evidence="4">
    <location>
        <begin position="12"/>
        <end position="36"/>
    </location>
</feature>
<dbReference type="Gene3D" id="1.20.1250.20">
    <property type="entry name" value="MFS general substrate transporter like domains"/>
    <property type="match status" value="2"/>
</dbReference>
<protein>
    <submittedName>
        <fullName evidence="6">MFS transporter</fullName>
    </submittedName>
</protein>
<feature type="transmembrane region" description="Helical" evidence="4">
    <location>
        <begin position="144"/>
        <end position="164"/>
    </location>
</feature>
<dbReference type="PANTHER" id="PTHR43129">
    <property type="entry name" value="FOSMIDOMYCIN RESISTANCE PROTEIN"/>
    <property type="match status" value="1"/>
</dbReference>
<feature type="transmembrane region" description="Helical" evidence="4">
    <location>
        <begin position="341"/>
        <end position="363"/>
    </location>
</feature>
<dbReference type="PANTHER" id="PTHR43129:SF1">
    <property type="entry name" value="FOSMIDOMYCIN RESISTANCE PROTEIN"/>
    <property type="match status" value="1"/>
</dbReference>
<evidence type="ECO:0000256" key="4">
    <source>
        <dbReference type="SAM" id="Phobius"/>
    </source>
</evidence>
<feature type="transmembrane region" description="Helical" evidence="4">
    <location>
        <begin position="309"/>
        <end position="329"/>
    </location>
</feature>
<dbReference type="PROSITE" id="PS50850">
    <property type="entry name" value="MFS"/>
    <property type="match status" value="1"/>
</dbReference>
<feature type="transmembrane region" description="Helical" evidence="4">
    <location>
        <begin position="80"/>
        <end position="98"/>
    </location>
</feature>
<evidence type="ECO:0000256" key="3">
    <source>
        <dbReference type="ARBA" id="ARBA00023136"/>
    </source>
</evidence>
<dbReference type="SUPFAM" id="SSF103473">
    <property type="entry name" value="MFS general substrate transporter"/>
    <property type="match status" value="1"/>
</dbReference>
<dbReference type="RefSeq" id="WP_212657830.1">
    <property type="nucleotide sequence ID" value="NZ_JAGXTP010000001.1"/>
</dbReference>
<keyword evidence="7" id="KW-1185">Reference proteome</keyword>
<feature type="transmembrane region" description="Helical" evidence="4">
    <location>
        <begin position="285"/>
        <end position="303"/>
    </location>
</feature>
<dbReference type="Pfam" id="PF07690">
    <property type="entry name" value="MFS_1"/>
    <property type="match status" value="2"/>
</dbReference>
<sequence>MSTAANKATRPSYVIIFMVSGAHLINDLLQFLLPALYPLLKANYDLDYFQLGLLTLAQQITASLLQPAMGLYGDVKPKPYLLAVSLVIVAAGIVLLATASSFQLLLVAAAVMGVGSALFHPEASRIARLASGGRLGFAQSSFQVGGNTGTALGPLAAALIVLPLGQISTVWFGLLAVVGAIVLTHVARWYANHQISIKKSGATMPARSPVAQRQLVIAFAVIGALLLSKYVYIETFKTYYAFFLIEKFALPVREAQGYLFAFLAAIAVGTFFGGPIGDRVGRIKVIWGSILGALPFALLLPHMNLFGTAVMSIMVGLILSSAFSAIVVYAQELLPRKVGMVAGFVFGFAFGIGALGAALLGAVADQIGIEYVFNACPLLLLLGFLTILLPNIETVAPTRKLGKITESRQPG</sequence>
<dbReference type="AlphaFoldDB" id="A0A942I538"/>
<feature type="domain" description="Major facilitator superfamily (MFS) profile" evidence="5">
    <location>
        <begin position="15"/>
        <end position="395"/>
    </location>
</feature>
<evidence type="ECO:0000256" key="1">
    <source>
        <dbReference type="ARBA" id="ARBA00022692"/>
    </source>
</evidence>
<dbReference type="GO" id="GO:0022857">
    <property type="term" value="F:transmembrane transporter activity"/>
    <property type="evidence" value="ECO:0007669"/>
    <property type="project" value="InterPro"/>
</dbReference>
<accession>A0A942I538</accession>
<feature type="transmembrane region" description="Helical" evidence="4">
    <location>
        <begin position="369"/>
        <end position="390"/>
    </location>
</feature>
<dbReference type="InterPro" id="IPR036259">
    <property type="entry name" value="MFS_trans_sf"/>
</dbReference>
<evidence type="ECO:0000313" key="6">
    <source>
        <dbReference type="EMBL" id="MBS3848271.1"/>
    </source>
</evidence>
<feature type="transmembrane region" description="Helical" evidence="4">
    <location>
        <begin position="48"/>
        <end position="68"/>
    </location>
</feature>
<evidence type="ECO:0000256" key="2">
    <source>
        <dbReference type="ARBA" id="ARBA00022989"/>
    </source>
</evidence>
<feature type="transmembrane region" description="Helical" evidence="4">
    <location>
        <begin position="104"/>
        <end position="123"/>
    </location>
</feature>
<evidence type="ECO:0000313" key="7">
    <source>
        <dbReference type="Proteomes" id="UP000678281"/>
    </source>
</evidence>
<dbReference type="Proteomes" id="UP000678281">
    <property type="component" value="Unassembled WGS sequence"/>
</dbReference>
<dbReference type="CDD" id="cd17478">
    <property type="entry name" value="MFS_FsR"/>
    <property type="match status" value="1"/>
</dbReference>
<feature type="transmembrane region" description="Helical" evidence="4">
    <location>
        <begin position="170"/>
        <end position="191"/>
    </location>
</feature>
<proteinExistence type="predicted"/>